<keyword evidence="4 7" id="KW-0347">Helicase</keyword>
<evidence type="ECO:0000259" key="9">
    <source>
        <dbReference type="PROSITE" id="PS51192"/>
    </source>
</evidence>
<keyword evidence="5 7" id="KW-0067">ATP-binding</keyword>
<dbReference type="CDD" id="cd00268">
    <property type="entry name" value="DEADc"/>
    <property type="match status" value="1"/>
</dbReference>
<evidence type="ECO:0000259" key="10">
    <source>
        <dbReference type="PROSITE" id="PS51194"/>
    </source>
</evidence>
<dbReference type="InterPro" id="IPR014014">
    <property type="entry name" value="RNA_helicase_DEAD_Q_motif"/>
</dbReference>
<dbReference type="PROSITE" id="PS00039">
    <property type="entry name" value="DEAD_ATP_HELICASE"/>
    <property type="match status" value="1"/>
</dbReference>
<evidence type="ECO:0000313" key="12">
    <source>
        <dbReference type="EMBL" id="SFQ51176.1"/>
    </source>
</evidence>
<dbReference type="GO" id="GO:0016787">
    <property type="term" value="F:hydrolase activity"/>
    <property type="evidence" value="ECO:0007669"/>
    <property type="project" value="UniProtKB-KW"/>
</dbReference>
<feature type="short sequence motif" description="Q motif" evidence="6">
    <location>
        <begin position="60"/>
        <end position="88"/>
    </location>
</feature>
<dbReference type="SMART" id="SM00487">
    <property type="entry name" value="DEXDc"/>
    <property type="match status" value="1"/>
</dbReference>
<dbReference type="Pfam" id="PF03880">
    <property type="entry name" value="DbpA"/>
    <property type="match status" value="1"/>
</dbReference>
<name>A0A1I5Z3W8_9BACT</name>
<dbReference type="GO" id="GO:0005524">
    <property type="term" value="F:ATP binding"/>
    <property type="evidence" value="ECO:0007669"/>
    <property type="project" value="UniProtKB-KW"/>
</dbReference>
<dbReference type="InterPro" id="IPR050547">
    <property type="entry name" value="DEAD_box_RNA_helicases"/>
</dbReference>
<dbReference type="STRING" id="1465490.SAMN05444277_11653"/>
<dbReference type="Gene3D" id="3.30.70.330">
    <property type="match status" value="1"/>
</dbReference>
<dbReference type="AlphaFoldDB" id="A0A1I5Z3W8"/>
<protein>
    <recommendedName>
        <fullName evidence="1">RNA helicase</fullName>
        <ecNumber evidence="1">3.6.4.13</ecNumber>
    </recommendedName>
</protein>
<dbReference type="EMBL" id="FOXQ01000016">
    <property type="protein sequence ID" value="SFQ51176.1"/>
    <property type="molecule type" value="Genomic_DNA"/>
</dbReference>
<dbReference type="GO" id="GO:0003724">
    <property type="term" value="F:RNA helicase activity"/>
    <property type="evidence" value="ECO:0007669"/>
    <property type="project" value="UniProtKB-EC"/>
</dbReference>
<feature type="compositionally biased region" description="Basic and acidic residues" evidence="8">
    <location>
        <begin position="513"/>
        <end position="528"/>
    </location>
</feature>
<dbReference type="PROSITE" id="PS51194">
    <property type="entry name" value="HELICASE_CTER"/>
    <property type="match status" value="1"/>
</dbReference>
<dbReference type="Pfam" id="PF00270">
    <property type="entry name" value="DEAD"/>
    <property type="match status" value="1"/>
</dbReference>
<feature type="domain" description="Helicase ATP-binding" evidence="9">
    <location>
        <begin position="92"/>
        <end position="263"/>
    </location>
</feature>
<evidence type="ECO:0000256" key="4">
    <source>
        <dbReference type="ARBA" id="ARBA00022806"/>
    </source>
</evidence>
<evidence type="ECO:0000313" key="13">
    <source>
        <dbReference type="Proteomes" id="UP000199031"/>
    </source>
</evidence>
<dbReference type="CDD" id="cd12252">
    <property type="entry name" value="RRM_DbpA"/>
    <property type="match status" value="1"/>
</dbReference>
<organism evidence="12 13">
    <name type="scientific">Parafilimonas terrae</name>
    <dbReference type="NCBI Taxonomy" id="1465490"/>
    <lineage>
        <taxon>Bacteria</taxon>
        <taxon>Pseudomonadati</taxon>
        <taxon>Bacteroidota</taxon>
        <taxon>Chitinophagia</taxon>
        <taxon>Chitinophagales</taxon>
        <taxon>Chitinophagaceae</taxon>
        <taxon>Parafilimonas</taxon>
    </lineage>
</organism>
<dbReference type="PANTHER" id="PTHR47963">
    <property type="entry name" value="DEAD-BOX ATP-DEPENDENT RNA HELICASE 47, MITOCHONDRIAL"/>
    <property type="match status" value="1"/>
</dbReference>
<dbReference type="InterPro" id="IPR027417">
    <property type="entry name" value="P-loop_NTPase"/>
</dbReference>
<dbReference type="InterPro" id="IPR014001">
    <property type="entry name" value="Helicase_ATP-bd"/>
</dbReference>
<dbReference type="InterPro" id="IPR011545">
    <property type="entry name" value="DEAD/DEAH_box_helicase_dom"/>
</dbReference>
<comment type="similarity">
    <text evidence="7">Belongs to the DEAD box helicase family.</text>
</comment>
<dbReference type="EC" id="3.6.4.13" evidence="1"/>
<reference evidence="12 13" key="1">
    <citation type="submission" date="2016-10" db="EMBL/GenBank/DDBJ databases">
        <authorList>
            <person name="de Groot N.N."/>
        </authorList>
    </citation>
    <scope>NUCLEOTIDE SEQUENCE [LARGE SCALE GENOMIC DNA]</scope>
    <source>
        <strain evidence="12 13">DSM 28286</strain>
    </source>
</reference>
<dbReference type="PANTHER" id="PTHR47963:SF8">
    <property type="entry name" value="ATP-DEPENDENT RNA HELICASE DEAD"/>
    <property type="match status" value="1"/>
</dbReference>
<evidence type="ECO:0000256" key="6">
    <source>
        <dbReference type="PROSITE-ProRule" id="PRU00552"/>
    </source>
</evidence>
<dbReference type="Gene3D" id="3.40.50.300">
    <property type="entry name" value="P-loop containing nucleotide triphosphate hydrolases"/>
    <property type="match status" value="2"/>
</dbReference>
<evidence type="ECO:0000256" key="8">
    <source>
        <dbReference type="SAM" id="MobiDB-lite"/>
    </source>
</evidence>
<dbReference type="GO" id="GO:0003723">
    <property type="term" value="F:RNA binding"/>
    <property type="evidence" value="ECO:0007669"/>
    <property type="project" value="TreeGrafter"/>
</dbReference>
<evidence type="ECO:0000256" key="3">
    <source>
        <dbReference type="ARBA" id="ARBA00022801"/>
    </source>
</evidence>
<evidence type="ECO:0000256" key="1">
    <source>
        <dbReference type="ARBA" id="ARBA00012552"/>
    </source>
</evidence>
<dbReference type="PROSITE" id="PS51195">
    <property type="entry name" value="Q_MOTIF"/>
    <property type="match status" value="1"/>
</dbReference>
<feature type="domain" description="Helicase C-terminal" evidence="10">
    <location>
        <begin position="290"/>
        <end position="434"/>
    </location>
</feature>
<evidence type="ECO:0000256" key="2">
    <source>
        <dbReference type="ARBA" id="ARBA00022741"/>
    </source>
</evidence>
<dbReference type="SMART" id="SM00490">
    <property type="entry name" value="HELICc"/>
    <property type="match status" value="1"/>
</dbReference>
<keyword evidence="2 7" id="KW-0547">Nucleotide-binding</keyword>
<keyword evidence="3 7" id="KW-0378">Hydrolase</keyword>
<dbReference type="InterPro" id="IPR044742">
    <property type="entry name" value="DEAD/DEAH_RhlB"/>
</dbReference>
<dbReference type="InterPro" id="IPR012677">
    <property type="entry name" value="Nucleotide-bd_a/b_plait_sf"/>
</dbReference>
<dbReference type="Proteomes" id="UP000199031">
    <property type="component" value="Unassembled WGS sequence"/>
</dbReference>
<keyword evidence="13" id="KW-1185">Reference proteome</keyword>
<dbReference type="PROSITE" id="PS51192">
    <property type="entry name" value="HELICASE_ATP_BIND_1"/>
    <property type="match status" value="1"/>
</dbReference>
<dbReference type="SUPFAM" id="SSF52540">
    <property type="entry name" value="P-loop containing nucleoside triphosphate hydrolases"/>
    <property type="match status" value="1"/>
</dbReference>
<evidence type="ECO:0000259" key="11">
    <source>
        <dbReference type="PROSITE" id="PS51195"/>
    </source>
</evidence>
<sequence length="613" mass="69730">MSVKTGIAIIAIKIIHSLFIIQCGYLRLFTNAQVSFVHLWPINIFTTHNSFTFAQIFKMASFEELGLNEHLLASITELGFENPTPIQEKAIPVLLSGTKDFIGLAQTGTGKTAAFGLPLLQLVAVADKYPQALIVCPTRELCIQIVNEIELFKKRVRGMHVVAVYGGASIGMQIKDIKKGVQLVVATPGRLIDLIERKAINLEQIKYVVLDEADEMLNMGFQDDIEFILQNTPNREATWLFSATMPPEIRKVSRRYMNEPFEVTVGKANTGNKNIDHQYFVTSAQNRYETLKRLIDFNPGIYGLIFTRTKADAQEIAEKLTREGYDIDALHGDLTQGQRDKVMGQFRDKSLQLLIATDVAARGIDVQGITHVINYELPDDVEVYTHRSGRTGRAGNTGISMSIVHTREMYRLKQIEKIVQQPFHRLEIPSGKDVCRKQFFFFMDKLLQADISHGDYETYVPMLAEKFSDVSKEEVLKRVAALEFDRFLKYYENAEDLNMRQPAREPGGARGARGSERRDDRGKGRNRQENYGNGNYTRLFVNLGTKDGFYKASFLQFILDMSDLRKDVLGKIDMREMNSWVEVDSKAAKQMMRSLDGKNYKGRRIRMNEANSR</sequence>
<proteinExistence type="inferred from homology"/>
<evidence type="ECO:0000256" key="7">
    <source>
        <dbReference type="RuleBase" id="RU000492"/>
    </source>
</evidence>
<feature type="region of interest" description="Disordered" evidence="8">
    <location>
        <begin position="499"/>
        <end position="531"/>
    </location>
</feature>
<feature type="domain" description="DEAD-box RNA helicase Q" evidence="11">
    <location>
        <begin position="60"/>
        <end position="88"/>
    </location>
</feature>
<dbReference type="InterPro" id="IPR000629">
    <property type="entry name" value="RNA-helicase_DEAD-box_CS"/>
</dbReference>
<gene>
    <name evidence="12" type="ORF">SAMN05444277_11653</name>
</gene>
<dbReference type="CDD" id="cd18787">
    <property type="entry name" value="SF2_C_DEAD"/>
    <property type="match status" value="1"/>
</dbReference>
<dbReference type="InterPro" id="IPR005580">
    <property type="entry name" value="DbpA/CsdA_RNA-bd_dom"/>
</dbReference>
<dbReference type="Pfam" id="PF00271">
    <property type="entry name" value="Helicase_C"/>
    <property type="match status" value="1"/>
</dbReference>
<accession>A0A1I5Z3W8</accession>
<evidence type="ECO:0000256" key="5">
    <source>
        <dbReference type="ARBA" id="ARBA00022840"/>
    </source>
</evidence>
<dbReference type="InterPro" id="IPR001650">
    <property type="entry name" value="Helicase_C-like"/>
</dbReference>